<dbReference type="InterPro" id="IPR041135">
    <property type="entry name" value="Nmad3"/>
</dbReference>
<protein>
    <recommendedName>
        <fullName evidence="1">Nucleotide modification associated domain-containing protein</fullName>
    </recommendedName>
</protein>
<sequence>MSGKIYVVNVGTNASHSFCSPIFEDGTFEFIPIPEDRQIEGAHGVKYRDLRSFYRPTEDLSRYIPDRFLDITTHNDPEFDSLTYGDNCDVNARAQALKSVKRGDFLLFLARLQKYRKDALEAIPTREFGFYFVGFLHVDSVYGSVINPLPELQMEAINLNAHVRRAMADDSLWDSFWVFCGSSWSRRFEKAVPVTKELCSEVFASADGSSWRWDSGRTELQIIGSYTRTCRCAIDPSTIEGQKRYAALWDWINRFSH</sequence>
<dbReference type="EMBL" id="UINC01019349">
    <property type="protein sequence ID" value="SVA81903.1"/>
    <property type="molecule type" value="Genomic_DNA"/>
</dbReference>
<dbReference type="AlphaFoldDB" id="A0A381YZ85"/>
<evidence type="ECO:0000313" key="2">
    <source>
        <dbReference type="EMBL" id="SVA81903.1"/>
    </source>
</evidence>
<organism evidence="2">
    <name type="scientific">marine metagenome</name>
    <dbReference type="NCBI Taxonomy" id="408172"/>
    <lineage>
        <taxon>unclassified sequences</taxon>
        <taxon>metagenomes</taxon>
        <taxon>ecological metagenomes</taxon>
    </lineage>
</organism>
<accession>A0A381YZ85</accession>
<evidence type="ECO:0000259" key="1">
    <source>
        <dbReference type="Pfam" id="PF18754"/>
    </source>
</evidence>
<feature type="domain" description="Nucleotide modification associated" evidence="1">
    <location>
        <begin position="5"/>
        <end position="197"/>
    </location>
</feature>
<proteinExistence type="predicted"/>
<reference evidence="2" key="1">
    <citation type="submission" date="2018-05" db="EMBL/GenBank/DDBJ databases">
        <authorList>
            <person name="Lanie J.A."/>
            <person name="Ng W.-L."/>
            <person name="Kazmierczak K.M."/>
            <person name="Andrzejewski T.M."/>
            <person name="Davidsen T.M."/>
            <person name="Wayne K.J."/>
            <person name="Tettelin H."/>
            <person name="Glass J.I."/>
            <person name="Rusch D."/>
            <person name="Podicherti R."/>
            <person name="Tsui H.-C.T."/>
            <person name="Winkler M.E."/>
        </authorList>
    </citation>
    <scope>NUCLEOTIDE SEQUENCE</scope>
</reference>
<name>A0A381YZ85_9ZZZZ</name>
<dbReference type="Pfam" id="PF18754">
    <property type="entry name" value="Nmad3"/>
    <property type="match status" value="1"/>
</dbReference>
<gene>
    <name evidence="2" type="ORF">METZ01_LOCUS134757</name>
</gene>